<sequence length="111" mass="12803">MILVDSKRDMIQAIVPPFLVSKFKEHLVVGCSYIIFNHCLIFVDEVVALYIRICFQVGAKKQNIPKKQNVPVASRFGEEFLIIESDKIWDVFYARWSTEGNVCCLVEAFEN</sequence>
<dbReference type="EMBL" id="OX451738">
    <property type="protein sequence ID" value="CAI8602495.1"/>
    <property type="molecule type" value="Genomic_DNA"/>
</dbReference>
<name>A0AAV0ZVS9_VICFA</name>
<gene>
    <name evidence="1" type="ORF">VFH_III042800</name>
</gene>
<evidence type="ECO:0000313" key="2">
    <source>
        <dbReference type="Proteomes" id="UP001157006"/>
    </source>
</evidence>
<keyword evidence="2" id="KW-1185">Reference proteome</keyword>
<evidence type="ECO:0000313" key="1">
    <source>
        <dbReference type="EMBL" id="CAI8602495.1"/>
    </source>
</evidence>
<proteinExistence type="predicted"/>
<organism evidence="1 2">
    <name type="scientific">Vicia faba</name>
    <name type="common">Broad bean</name>
    <name type="synonym">Faba vulgaris</name>
    <dbReference type="NCBI Taxonomy" id="3906"/>
    <lineage>
        <taxon>Eukaryota</taxon>
        <taxon>Viridiplantae</taxon>
        <taxon>Streptophyta</taxon>
        <taxon>Embryophyta</taxon>
        <taxon>Tracheophyta</taxon>
        <taxon>Spermatophyta</taxon>
        <taxon>Magnoliopsida</taxon>
        <taxon>eudicotyledons</taxon>
        <taxon>Gunneridae</taxon>
        <taxon>Pentapetalae</taxon>
        <taxon>rosids</taxon>
        <taxon>fabids</taxon>
        <taxon>Fabales</taxon>
        <taxon>Fabaceae</taxon>
        <taxon>Papilionoideae</taxon>
        <taxon>50 kb inversion clade</taxon>
        <taxon>NPAAA clade</taxon>
        <taxon>Hologalegina</taxon>
        <taxon>IRL clade</taxon>
        <taxon>Fabeae</taxon>
        <taxon>Vicia</taxon>
    </lineage>
</organism>
<dbReference type="Proteomes" id="UP001157006">
    <property type="component" value="Chromosome 3"/>
</dbReference>
<accession>A0AAV0ZVS9</accession>
<protein>
    <submittedName>
        <fullName evidence="1">Uncharacterized protein</fullName>
    </submittedName>
</protein>
<reference evidence="1 2" key="1">
    <citation type="submission" date="2023-01" db="EMBL/GenBank/DDBJ databases">
        <authorList>
            <person name="Kreplak J."/>
        </authorList>
    </citation>
    <scope>NUCLEOTIDE SEQUENCE [LARGE SCALE GENOMIC DNA]</scope>
</reference>
<dbReference type="AlphaFoldDB" id="A0AAV0ZVS9"/>